<keyword evidence="5" id="KW-0548">Nucleotidyltransferase</keyword>
<dbReference type="InterPro" id="IPR000160">
    <property type="entry name" value="GGDEF_dom"/>
</dbReference>
<reference evidence="5 6" key="1">
    <citation type="submission" date="2023-11" db="EMBL/GenBank/DDBJ databases">
        <title>Paucibacter sp. nov., isolated from fresh soil in Korea.</title>
        <authorList>
            <person name="Le N.T.T."/>
        </authorList>
    </citation>
    <scope>NUCLEOTIDE SEQUENCE [LARGE SCALE GENOMIC DNA]</scope>
    <source>
        <strain evidence="5 6">R3-3</strain>
    </source>
</reference>
<accession>A0ABU5DCX3</accession>
<dbReference type="EC" id="2.7.7.65" evidence="1"/>
<dbReference type="SUPFAM" id="SSF55073">
    <property type="entry name" value="Nucleotide cyclase"/>
    <property type="match status" value="1"/>
</dbReference>
<feature type="transmembrane region" description="Helical" evidence="3">
    <location>
        <begin position="100"/>
        <end position="119"/>
    </location>
</feature>
<proteinExistence type="predicted"/>
<gene>
    <name evidence="5" type="ORF">SNE35_06405</name>
</gene>
<keyword evidence="3" id="KW-0472">Membrane</keyword>
<evidence type="ECO:0000313" key="5">
    <source>
        <dbReference type="EMBL" id="MDY0744127.1"/>
    </source>
</evidence>
<sequence length="505" mass="54470">MSASPSRFAALALVPLSYAALHAAAILLAAPGSAGALSLGFNICAPALAMLAAWRQCLRTSWRPADGWSLVGLAFLLWCLGMAAPLAQERIASASAFVRYADILLFVLYAVPLTWIAASPFRHRNSRAVQLVDGALALALGVLFFKLTVALATHDGSAQISAAYLAWLFDVENLYLLACIRLRHWAAATRAERELFASLLVFASIYFVVAAFNNHVATLALNAEPGSLLEILVPLPFLAFVAYTLPTPLGKKRTEHRALVLRTRYVRSASPLIMCVAVLGTGLALAHSDYAFGVCGVLVAVAGYALRNVLREVRHVELRAMLRSKQSELEALTLVDGLTGVANRRALDLALERDCRTAIRNGQTLGVLLIDIDFFKLLNDTSGHQAGDESLRRVAQTLSECLKRSEDLLARYGGEEFVVLLPGIDRLGCATMAENLRAAIEQAELGNAGAPSKRLSISVGVACDRPSVLTDRLVLLRDADEALYQAKRGGRNRVALAWEGVIKEC</sequence>
<dbReference type="Proteomes" id="UP001285263">
    <property type="component" value="Unassembled WGS sequence"/>
</dbReference>
<dbReference type="Gene3D" id="3.30.70.270">
    <property type="match status" value="1"/>
</dbReference>
<comment type="catalytic activity">
    <reaction evidence="2">
        <text>2 GTP = 3',3'-c-di-GMP + 2 diphosphate</text>
        <dbReference type="Rhea" id="RHEA:24898"/>
        <dbReference type="ChEBI" id="CHEBI:33019"/>
        <dbReference type="ChEBI" id="CHEBI:37565"/>
        <dbReference type="ChEBI" id="CHEBI:58805"/>
        <dbReference type="EC" id="2.7.7.65"/>
    </reaction>
</comment>
<dbReference type="InterPro" id="IPR029787">
    <property type="entry name" value="Nucleotide_cyclase"/>
</dbReference>
<feature type="transmembrane region" description="Helical" evidence="3">
    <location>
        <begin position="131"/>
        <end position="152"/>
    </location>
</feature>
<dbReference type="PROSITE" id="PS50887">
    <property type="entry name" value="GGDEF"/>
    <property type="match status" value="1"/>
</dbReference>
<feature type="transmembrane region" description="Helical" evidence="3">
    <location>
        <begin position="290"/>
        <end position="310"/>
    </location>
</feature>
<dbReference type="EMBL" id="JAXCLA010000002">
    <property type="protein sequence ID" value="MDY0744127.1"/>
    <property type="molecule type" value="Genomic_DNA"/>
</dbReference>
<evidence type="ECO:0000256" key="3">
    <source>
        <dbReference type="SAM" id="Phobius"/>
    </source>
</evidence>
<dbReference type="PANTHER" id="PTHR45138:SF9">
    <property type="entry name" value="DIGUANYLATE CYCLASE DGCM-RELATED"/>
    <property type="match status" value="1"/>
</dbReference>
<keyword evidence="6" id="KW-1185">Reference proteome</keyword>
<dbReference type="GO" id="GO:0052621">
    <property type="term" value="F:diguanylate cyclase activity"/>
    <property type="evidence" value="ECO:0007669"/>
    <property type="project" value="UniProtKB-EC"/>
</dbReference>
<keyword evidence="5" id="KW-0808">Transferase</keyword>
<keyword evidence="3" id="KW-0812">Transmembrane</keyword>
<comment type="caution">
    <text evidence="5">The sequence shown here is derived from an EMBL/GenBank/DDBJ whole genome shotgun (WGS) entry which is preliminary data.</text>
</comment>
<feature type="domain" description="GGDEF" evidence="4">
    <location>
        <begin position="363"/>
        <end position="499"/>
    </location>
</feature>
<dbReference type="PANTHER" id="PTHR45138">
    <property type="entry name" value="REGULATORY COMPONENTS OF SENSORY TRANSDUCTION SYSTEM"/>
    <property type="match status" value="1"/>
</dbReference>
<dbReference type="RefSeq" id="WP_320422029.1">
    <property type="nucleotide sequence ID" value="NZ_JAXCLA010000002.1"/>
</dbReference>
<dbReference type="InterPro" id="IPR043128">
    <property type="entry name" value="Rev_trsase/Diguanyl_cyclase"/>
</dbReference>
<feature type="transmembrane region" description="Helical" evidence="3">
    <location>
        <begin position="39"/>
        <end position="58"/>
    </location>
</feature>
<evidence type="ECO:0000256" key="2">
    <source>
        <dbReference type="ARBA" id="ARBA00034247"/>
    </source>
</evidence>
<feature type="transmembrane region" description="Helical" evidence="3">
    <location>
        <begin position="164"/>
        <end position="183"/>
    </location>
</feature>
<feature type="transmembrane region" description="Helical" evidence="3">
    <location>
        <begin position="195"/>
        <end position="216"/>
    </location>
</feature>
<organism evidence="5 6">
    <name type="scientific">Roseateles agri</name>
    <dbReference type="NCBI Taxonomy" id="3098619"/>
    <lineage>
        <taxon>Bacteria</taxon>
        <taxon>Pseudomonadati</taxon>
        <taxon>Pseudomonadota</taxon>
        <taxon>Betaproteobacteria</taxon>
        <taxon>Burkholderiales</taxon>
        <taxon>Sphaerotilaceae</taxon>
        <taxon>Roseateles</taxon>
    </lineage>
</organism>
<protein>
    <recommendedName>
        <fullName evidence="1">diguanylate cyclase</fullName>
        <ecNumber evidence="1">2.7.7.65</ecNumber>
    </recommendedName>
</protein>
<feature type="transmembrane region" description="Helical" evidence="3">
    <location>
        <begin position="70"/>
        <end position="88"/>
    </location>
</feature>
<dbReference type="NCBIfam" id="TIGR00254">
    <property type="entry name" value="GGDEF"/>
    <property type="match status" value="1"/>
</dbReference>
<feature type="transmembrane region" description="Helical" evidence="3">
    <location>
        <begin position="228"/>
        <end position="245"/>
    </location>
</feature>
<dbReference type="CDD" id="cd01949">
    <property type="entry name" value="GGDEF"/>
    <property type="match status" value="1"/>
</dbReference>
<dbReference type="SMART" id="SM00267">
    <property type="entry name" value="GGDEF"/>
    <property type="match status" value="1"/>
</dbReference>
<feature type="transmembrane region" description="Helical" evidence="3">
    <location>
        <begin position="265"/>
        <end position="284"/>
    </location>
</feature>
<dbReference type="Pfam" id="PF00990">
    <property type="entry name" value="GGDEF"/>
    <property type="match status" value="1"/>
</dbReference>
<evidence type="ECO:0000313" key="6">
    <source>
        <dbReference type="Proteomes" id="UP001285263"/>
    </source>
</evidence>
<evidence type="ECO:0000259" key="4">
    <source>
        <dbReference type="PROSITE" id="PS50887"/>
    </source>
</evidence>
<evidence type="ECO:0000256" key="1">
    <source>
        <dbReference type="ARBA" id="ARBA00012528"/>
    </source>
</evidence>
<name>A0ABU5DCX3_9BURK</name>
<keyword evidence="3" id="KW-1133">Transmembrane helix</keyword>
<dbReference type="InterPro" id="IPR050469">
    <property type="entry name" value="Diguanylate_Cyclase"/>
</dbReference>